<proteinExistence type="predicted"/>
<feature type="compositionally biased region" description="Polar residues" evidence="1">
    <location>
        <begin position="195"/>
        <end position="209"/>
    </location>
</feature>
<feature type="region of interest" description="Disordered" evidence="1">
    <location>
        <begin position="95"/>
        <end position="209"/>
    </location>
</feature>
<dbReference type="RefSeq" id="XP_014511659.1">
    <property type="nucleotide sequence ID" value="XM_014656173.2"/>
</dbReference>
<protein>
    <submittedName>
        <fullName evidence="3 4">Protein SLOW GREEN 1, chloroplastic-like</fullName>
    </submittedName>
</protein>
<evidence type="ECO:0000313" key="2">
    <source>
        <dbReference type="Proteomes" id="UP000087766"/>
    </source>
</evidence>
<evidence type="ECO:0000256" key="1">
    <source>
        <dbReference type="SAM" id="MobiDB-lite"/>
    </source>
</evidence>
<reference evidence="3 4" key="2">
    <citation type="submission" date="2025-04" db="UniProtKB">
        <authorList>
            <consortium name="RefSeq"/>
        </authorList>
    </citation>
    <scope>IDENTIFICATION</scope>
    <source>
        <tissue evidence="3 4">Leaf</tissue>
    </source>
</reference>
<reference evidence="2" key="1">
    <citation type="journal article" date="2014" name="Nat. Commun.">
        <title>Genome sequence of mungbean and insights into evolution within Vigna species.</title>
        <authorList>
            <person name="Kang Y.J."/>
            <person name="Kim S.K."/>
            <person name="Kim M.Y."/>
            <person name="Lestari P."/>
            <person name="Kim K.H."/>
            <person name="Ha B.K."/>
            <person name="Jun T.H."/>
            <person name="Hwang W.J."/>
            <person name="Lee T."/>
            <person name="Lee J."/>
            <person name="Shim S."/>
            <person name="Yoon M.Y."/>
            <person name="Jang Y.E."/>
            <person name="Han K.S."/>
            <person name="Taeprayoon P."/>
            <person name="Yoon N."/>
            <person name="Somta P."/>
            <person name="Tanya P."/>
            <person name="Kim K.S."/>
            <person name="Gwag J.G."/>
            <person name="Moon J.K."/>
            <person name="Lee Y.H."/>
            <person name="Park B.S."/>
            <person name="Bombarely A."/>
            <person name="Doyle J.J."/>
            <person name="Jackson S.A."/>
            <person name="Schafleitner R."/>
            <person name="Srinives P."/>
            <person name="Varshney R.K."/>
            <person name="Lee S.H."/>
        </authorList>
    </citation>
    <scope>NUCLEOTIDE SEQUENCE [LARGE SCALE GENOMIC DNA]</scope>
    <source>
        <strain evidence="2">cv. VC1973A</strain>
    </source>
</reference>
<dbReference type="OrthoDB" id="66906at2759"/>
<dbReference type="RefSeq" id="XP_022640263.1">
    <property type="nucleotide sequence ID" value="XM_022784542.1"/>
</dbReference>
<evidence type="ECO:0000313" key="5">
    <source>
        <dbReference type="RefSeq" id="XP_022640262.1"/>
    </source>
</evidence>
<organism evidence="2 3">
    <name type="scientific">Vigna radiata var. radiata</name>
    <name type="common">Mung bean</name>
    <name type="synonym">Phaseolus aureus</name>
    <dbReference type="NCBI Taxonomy" id="3916"/>
    <lineage>
        <taxon>Eukaryota</taxon>
        <taxon>Viridiplantae</taxon>
        <taxon>Streptophyta</taxon>
        <taxon>Embryophyta</taxon>
        <taxon>Tracheophyta</taxon>
        <taxon>Spermatophyta</taxon>
        <taxon>Magnoliopsida</taxon>
        <taxon>eudicotyledons</taxon>
        <taxon>Gunneridae</taxon>
        <taxon>Pentapetalae</taxon>
        <taxon>rosids</taxon>
        <taxon>fabids</taxon>
        <taxon>Fabales</taxon>
        <taxon>Fabaceae</taxon>
        <taxon>Papilionoideae</taxon>
        <taxon>50 kb inversion clade</taxon>
        <taxon>NPAAA clade</taxon>
        <taxon>indigoferoid/millettioid clade</taxon>
        <taxon>Phaseoleae</taxon>
        <taxon>Vigna</taxon>
    </lineage>
</organism>
<keyword evidence="2" id="KW-1185">Reference proteome</keyword>
<dbReference type="GeneID" id="106770360"/>
<dbReference type="KEGG" id="vra:106770360"/>
<evidence type="ECO:0000313" key="6">
    <source>
        <dbReference type="RefSeq" id="XP_022640263.1"/>
    </source>
</evidence>
<feature type="compositionally biased region" description="Acidic residues" evidence="1">
    <location>
        <begin position="139"/>
        <end position="155"/>
    </location>
</feature>
<evidence type="ECO:0000313" key="4">
    <source>
        <dbReference type="RefSeq" id="XP_022640261.1"/>
    </source>
</evidence>
<dbReference type="SUPFAM" id="SSF48452">
    <property type="entry name" value="TPR-like"/>
    <property type="match status" value="1"/>
</dbReference>
<dbReference type="InterPro" id="IPR011990">
    <property type="entry name" value="TPR-like_helical_dom_sf"/>
</dbReference>
<evidence type="ECO:0000313" key="3">
    <source>
        <dbReference type="RefSeq" id="XP_014511659.1"/>
    </source>
</evidence>
<dbReference type="AlphaFoldDB" id="A0A1S3V0H9"/>
<dbReference type="RefSeq" id="XP_022640262.1">
    <property type="nucleotide sequence ID" value="XM_022784541.1"/>
</dbReference>
<sequence>MESLPGIHHYHLALSHSPPQRSLKLWHAFSFPTPIRASSSPAPKQNVFYKPQTPLTQLLKTLNPLLSPLVKPTCIAIAATAFSFMRLHPPPVASALTRAPPPPSSASEIPSDYTAPSEILPDDTTASDILPDYTATSDIDSDDTATSDIDSDDTATSDIHSDNTATSDILPDDTATSDILPDDTAASEDEIAPSETLSEESVAQEQSSNDVVELESLLRTKMRASEIDEALLVLDRLIELEPEELEYPFVKAHLQLLNGEHELASMGFEELLQRDPFHLETYRCLLMLISETKAPTVELLKKIEEAVKVCAEQERDSDLRDFKLLIAQIKVIDGDLYDALKVYEELAKEEPKDFRPYLGQGIVYTMLKKNDEAEKQFEMFGTLAPENHPYKQYFEDNSRILETGLQDAKS</sequence>
<accession>A0A1S3V0H9</accession>
<gene>
    <name evidence="3 4 5 6" type="primary">LOC106770360</name>
</gene>
<dbReference type="STRING" id="3916.A0A1S3V0H9"/>
<dbReference type="Proteomes" id="UP000087766">
    <property type="component" value="Chromosome 8"/>
</dbReference>
<name>A0A1S3V0H9_VIGRR</name>
<dbReference type="RefSeq" id="XP_022640261.1">
    <property type="nucleotide sequence ID" value="XM_022784540.1"/>
</dbReference>
<dbReference type="Gene3D" id="1.25.40.10">
    <property type="entry name" value="Tetratricopeptide repeat domain"/>
    <property type="match status" value="1"/>
</dbReference>